<accession>A0A0D3E270</accession>
<evidence type="ECO:0000313" key="6">
    <source>
        <dbReference type="EnsemblPlants" id="Bo9g018210.1"/>
    </source>
</evidence>
<dbReference type="Proteomes" id="UP000032141">
    <property type="component" value="Chromosome C9"/>
</dbReference>
<reference evidence="6" key="2">
    <citation type="submission" date="2015-03" db="UniProtKB">
        <authorList>
            <consortium name="EnsemblPlants"/>
        </authorList>
    </citation>
    <scope>IDENTIFICATION</scope>
</reference>
<reference evidence="6 7" key="1">
    <citation type="journal article" date="2014" name="Genome Biol.">
        <title>Transcriptome and methylome profiling reveals relics of genome dominance in the mesopolyploid Brassica oleracea.</title>
        <authorList>
            <person name="Parkin I.A."/>
            <person name="Koh C."/>
            <person name="Tang H."/>
            <person name="Robinson S.J."/>
            <person name="Kagale S."/>
            <person name="Clarke W.E."/>
            <person name="Town C.D."/>
            <person name="Nixon J."/>
            <person name="Krishnakumar V."/>
            <person name="Bidwell S.L."/>
            <person name="Denoeud F."/>
            <person name="Belcram H."/>
            <person name="Links M.G."/>
            <person name="Just J."/>
            <person name="Clarke C."/>
            <person name="Bender T."/>
            <person name="Huebert T."/>
            <person name="Mason A.S."/>
            <person name="Pires J.C."/>
            <person name="Barker G."/>
            <person name="Moore J."/>
            <person name="Walley P.G."/>
            <person name="Manoli S."/>
            <person name="Batley J."/>
            <person name="Edwards D."/>
            <person name="Nelson M.N."/>
            <person name="Wang X."/>
            <person name="Paterson A.H."/>
            <person name="King G."/>
            <person name="Bancroft I."/>
            <person name="Chalhoub B."/>
            <person name="Sharpe A.G."/>
        </authorList>
    </citation>
    <scope>NUCLEOTIDE SEQUENCE</scope>
    <source>
        <strain evidence="6 7">cv. TO1000</strain>
    </source>
</reference>
<feature type="signal peptide" evidence="4">
    <location>
        <begin position="1"/>
        <end position="22"/>
    </location>
</feature>
<evidence type="ECO:0000256" key="2">
    <source>
        <dbReference type="ARBA" id="ARBA00023157"/>
    </source>
</evidence>
<dbReference type="HOGENOM" id="CLU_1039570_0_0_1"/>
<keyword evidence="1 4" id="KW-0732">Signal</keyword>
<keyword evidence="2" id="KW-1015">Disulfide bond</keyword>
<comment type="similarity">
    <text evidence="3">Belongs to the PMEI family.</text>
</comment>
<dbReference type="CDD" id="cd14859">
    <property type="entry name" value="PMEI_like"/>
    <property type="match status" value="1"/>
</dbReference>
<feature type="domain" description="Pectinesterase inhibitor" evidence="5">
    <location>
        <begin position="22"/>
        <end position="153"/>
    </location>
</feature>
<dbReference type="InterPro" id="IPR035513">
    <property type="entry name" value="Invertase/methylesterase_inhib"/>
</dbReference>
<dbReference type="STRING" id="109376.A0A0D3E270"/>
<organism evidence="6 7">
    <name type="scientific">Brassica oleracea var. oleracea</name>
    <dbReference type="NCBI Taxonomy" id="109376"/>
    <lineage>
        <taxon>Eukaryota</taxon>
        <taxon>Viridiplantae</taxon>
        <taxon>Streptophyta</taxon>
        <taxon>Embryophyta</taxon>
        <taxon>Tracheophyta</taxon>
        <taxon>Spermatophyta</taxon>
        <taxon>Magnoliopsida</taxon>
        <taxon>eudicotyledons</taxon>
        <taxon>Gunneridae</taxon>
        <taxon>Pentapetalae</taxon>
        <taxon>rosids</taxon>
        <taxon>malvids</taxon>
        <taxon>Brassicales</taxon>
        <taxon>Brassicaceae</taxon>
        <taxon>Brassiceae</taxon>
        <taxon>Brassica</taxon>
    </lineage>
</organism>
<dbReference type="Pfam" id="PF04043">
    <property type="entry name" value="PMEI"/>
    <property type="match status" value="1"/>
</dbReference>
<dbReference type="EnsemblPlants" id="Bo9g018210.1">
    <property type="protein sequence ID" value="Bo9g018210.1"/>
    <property type="gene ID" value="Bo9g018210"/>
</dbReference>
<dbReference type="InterPro" id="IPR006501">
    <property type="entry name" value="Pectinesterase_inhib_dom"/>
</dbReference>
<dbReference type="Gene3D" id="1.20.140.40">
    <property type="entry name" value="Invertase/pectin methylesterase inhibitor family protein"/>
    <property type="match status" value="1"/>
</dbReference>
<dbReference type="NCBIfam" id="TIGR01614">
    <property type="entry name" value="PME_inhib"/>
    <property type="match status" value="1"/>
</dbReference>
<evidence type="ECO:0000259" key="5">
    <source>
        <dbReference type="SMART" id="SM00856"/>
    </source>
</evidence>
<dbReference type="GO" id="GO:0004857">
    <property type="term" value="F:enzyme inhibitor activity"/>
    <property type="evidence" value="ECO:0007669"/>
    <property type="project" value="InterPro"/>
</dbReference>
<dbReference type="OMA" id="EHPNDEK"/>
<protein>
    <recommendedName>
        <fullName evidence="5">Pectinesterase inhibitor domain-containing protein</fullName>
    </recommendedName>
</protein>
<evidence type="ECO:0000256" key="4">
    <source>
        <dbReference type="SAM" id="SignalP"/>
    </source>
</evidence>
<dbReference type="SUPFAM" id="SSF101148">
    <property type="entry name" value="Plant invertase/pectin methylesterase inhibitor"/>
    <property type="match status" value="1"/>
</dbReference>
<dbReference type="SMART" id="SM00856">
    <property type="entry name" value="PMEI"/>
    <property type="match status" value="1"/>
</dbReference>
<dbReference type="eggNOG" id="ENOG502RXIR">
    <property type="taxonomic scope" value="Eukaryota"/>
</dbReference>
<dbReference type="PANTHER" id="PTHR35357">
    <property type="entry name" value="OS02G0537100 PROTEIN"/>
    <property type="match status" value="1"/>
</dbReference>
<proteinExistence type="inferred from homology"/>
<evidence type="ECO:0000313" key="7">
    <source>
        <dbReference type="Proteomes" id="UP000032141"/>
    </source>
</evidence>
<name>A0A0D3E270_BRAOL</name>
<sequence>MASSPIFLLLLILSSTLLSVKSNTTTIESTCKTTNYYDLCVSALKSDPRSPTADTKGLAAIMASVGMTNATATASYIAKNLTATANNTVLKKVLKDCSDKYILAADSLRLTIQDLDDEAYDYAYMHVLAAQDYPNVCRNIFRRAKGLVYPAEISRCELTPFDLTKKKKKTFVVQDGIEDSAESHRRHTIRCLIVQEEGYIAEHPNDEKEVEGIDLPQQRYPWEGSDMDYLYDESSFAQLLSMELTLEIDGAIFHVPNANASSNVDSQL</sequence>
<evidence type="ECO:0000256" key="1">
    <source>
        <dbReference type="ARBA" id="ARBA00022729"/>
    </source>
</evidence>
<evidence type="ECO:0000256" key="3">
    <source>
        <dbReference type="ARBA" id="ARBA00038471"/>
    </source>
</evidence>
<dbReference type="AlphaFoldDB" id="A0A0D3E270"/>
<dbReference type="Gramene" id="Bo9g018210.1">
    <property type="protein sequence ID" value="Bo9g018210.1"/>
    <property type="gene ID" value="Bo9g018210"/>
</dbReference>
<keyword evidence="7" id="KW-1185">Reference proteome</keyword>
<feature type="chain" id="PRO_5002260250" description="Pectinesterase inhibitor domain-containing protein" evidence="4">
    <location>
        <begin position="23"/>
        <end position="268"/>
    </location>
</feature>
<dbReference type="PANTHER" id="PTHR35357:SF8">
    <property type="entry name" value="OS01G0111000 PROTEIN"/>
    <property type="match status" value="1"/>
</dbReference>